<proteinExistence type="predicted"/>
<dbReference type="AlphaFoldDB" id="A0A086ST52"/>
<evidence type="ECO:0000256" key="1">
    <source>
        <dbReference type="SAM" id="MobiDB-lite"/>
    </source>
</evidence>
<feature type="compositionally biased region" description="Low complexity" evidence="1">
    <location>
        <begin position="36"/>
        <end position="47"/>
    </location>
</feature>
<comment type="caution">
    <text evidence="2">The sequence shown here is derived from an EMBL/GenBank/DDBJ whole genome shotgun (WGS) entry which is preliminary data.</text>
</comment>
<dbReference type="EMBL" id="JPKY01000242">
    <property type="protein sequence ID" value="KFH40284.1"/>
    <property type="molecule type" value="Genomic_DNA"/>
</dbReference>
<gene>
    <name evidence="2" type="ORF">ACRE_090550</name>
</gene>
<feature type="region of interest" description="Disordered" evidence="1">
    <location>
        <begin position="262"/>
        <end position="313"/>
    </location>
</feature>
<feature type="region of interest" description="Disordered" evidence="1">
    <location>
        <begin position="1"/>
        <end position="126"/>
    </location>
</feature>
<dbReference type="OrthoDB" id="3440029at2759"/>
<feature type="compositionally biased region" description="Basic and acidic residues" evidence="1">
    <location>
        <begin position="292"/>
        <end position="301"/>
    </location>
</feature>
<reference evidence="3" key="1">
    <citation type="journal article" date="2014" name="Genome Announc.">
        <title>Genome sequence and annotation of Acremonium chrysogenum, producer of the beta-lactam antibiotic cephalosporin C.</title>
        <authorList>
            <person name="Terfehr D."/>
            <person name="Dahlmann T.A."/>
            <person name="Specht T."/>
            <person name="Zadra I."/>
            <person name="Kuernsteiner H."/>
            <person name="Kueck U."/>
        </authorList>
    </citation>
    <scope>NUCLEOTIDE SEQUENCE [LARGE SCALE GENOMIC DNA]</scope>
    <source>
        <strain evidence="3">ATCC 11550 / CBS 779.69 / DSM 880 / IAM 14645 / JCM 23072 / IMI 49137</strain>
    </source>
</reference>
<dbReference type="HOGENOM" id="CLU_609649_0_0_1"/>
<sequence>MAAPPPFIQLSGGQGQVSAPPQQHHPGNFGGHQGHQGHNGQQAHQCQPMLQRQANPTHPPPPPMGQMPQGGNQVRGGMPPATSSHALPYGVTPPQNQMIRHPHRQGQLSHPSHLSPRPNTPQPDMPRRQKVEVFDIHSECLTEADARERLSSYVVICMTKADTSNEVDQDGYLLPPTWDRTTHSEQTDISQQEATRKVRELERTTLPVSDKKQDLPAALQRQFEHAQDRLERQEPDPRFHYVLAQFDSKIKKVEVPQLVEHMYHESHKKSKRGSRSRDGDRDRSKGKKKYKSKDYRIEPHRSKPKRRKERVSVTTYFKRTPKPEENCLRMLHDQNEYVARDHRMGAVQVQVQVQVQVRQVNINPLHISRITRTRLRFISSLTGMARGSITARANNLLTARANNSLTARANNSLTARVNNSLTVRVTSFLMAKATSCLPDRRMDSLLRDP</sequence>
<name>A0A086ST52_HAPC1</name>
<dbReference type="Proteomes" id="UP000029964">
    <property type="component" value="Unassembled WGS sequence"/>
</dbReference>
<accession>A0A086ST52</accession>
<protein>
    <submittedName>
        <fullName evidence="2">Uncharacterized protein</fullName>
    </submittedName>
</protein>
<dbReference type="STRING" id="857340.A0A086ST52"/>
<keyword evidence="3" id="KW-1185">Reference proteome</keyword>
<organism evidence="2 3">
    <name type="scientific">Hapsidospora chrysogenum (strain ATCC 11550 / CBS 779.69 / DSM 880 / IAM 14645 / JCM 23072 / IMI 49137)</name>
    <name type="common">Acremonium chrysogenum</name>
    <dbReference type="NCBI Taxonomy" id="857340"/>
    <lineage>
        <taxon>Eukaryota</taxon>
        <taxon>Fungi</taxon>
        <taxon>Dikarya</taxon>
        <taxon>Ascomycota</taxon>
        <taxon>Pezizomycotina</taxon>
        <taxon>Sordariomycetes</taxon>
        <taxon>Hypocreomycetidae</taxon>
        <taxon>Hypocreales</taxon>
        <taxon>Bionectriaceae</taxon>
        <taxon>Hapsidospora</taxon>
    </lineage>
</organism>
<evidence type="ECO:0000313" key="2">
    <source>
        <dbReference type="EMBL" id="KFH40284.1"/>
    </source>
</evidence>
<evidence type="ECO:0000313" key="3">
    <source>
        <dbReference type="Proteomes" id="UP000029964"/>
    </source>
</evidence>